<sequence length="291" mass="32624">MSWITPNRRLPDRIETSGYIGNWRIVYTCISRRKEKIINAKSGYLPNLNTPLHKSHLQPWKWGALPGFLLHWVSPSKEQASLTHYWSSVTAGDPLNTRSLPAFIPYDEHHWQTCRKFLRGRPFNLDRAPTKFDEAQEIRSKQAAYDTVGITDFENTKNMLILGTLNLRLSSTVTGPADGTNADYPSYGKDRTTPDATRRIVLFQPPPPENYIVPLTSALYLVDIASFAFKQAWNILNASSYIFLRSGACIKFIVDKRGGRSIVADGTSGPASISKSPSLCDGSIDVAHLRL</sequence>
<gene>
    <name evidence="1" type="ORF">B0T23DRAFT_403981</name>
</gene>
<keyword evidence="2" id="KW-1185">Reference proteome</keyword>
<dbReference type="RefSeq" id="XP_062694647.1">
    <property type="nucleotide sequence ID" value="XM_062838833.1"/>
</dbReference>
<evidence type="ECO:0000313" key="1">
    <source>
        <dbReference type="EMBL" id="KAK3495218.1"/>
    </source>
</evidence>
<dbReference type="Proteomes" id="UP001285908">
    <property type="component" value="Unassembled WGS sequence"/>
</dbReference>
<organism evidence="1 2">
    <name type="scientific">Neurospora hispaniola</name>
    <dbReference type="NCBI Taxonomy" id="588809"/>
    <lineage>
        <taxon>Eukaryota</taxon>
        <taxon>Fungi</taxon>
        <taxon>Dikarya</taxon>
        <taxon>Ascomycota</taxon>
        <taxon>Pezizomycotina</taxon>
        <taxon>Sordariomycetes</taxon>
        <taxon>Sordariomycetidae</taxon>
        <taxon>Sordariales</taxon>
        <taxon>Sordariaceae</taxon>
        <taxon>Neurospora</taxon>
    </lineage>
</organism>
<evidence type="ECO:0000313" key="2">
    <source>
        <dbReference type="Proteomes" id="UP001285908"/>
    </source>
</evidence>
<proteinExistence type="predicted"/>
<reference evidence="1 2" key="1">
    <citation type="journal article" date="2023" name="Mol. Phylogenet. Evol.">
        <title>Genome-scale phylogeny and comparative genomics of the fungal order Sordariales.</title>
        <authorList>
            <person name="Hensen N."/>
            <person name="Bonometti L."/>
            <person name="Westerberg I."/>
            <person name="Brannstrom I.O."/>
            <person name="Guillou S."/>
            <person name="Cros-Aarteil S."/>
            <person name="Calhoun S."/>
            <person name="Haridas S."/>
            <person name="Kuo A."/>
            <person name="Mondo S."/>
            <person name="Pangilinan J."/>
            <person name="Riley R."/>
            <person name="LaButti K."/>
            <person name="Andreopoulos B."/>
            <person name="Lipzen A."/>
            <person name="Chen C."/>
            <person name="Yan M."/>
            <person name="Daum C."/>
            <person name="Ng V."/>
            <person name="Clum A."/>
            <person name="Steindorff A."/>
            <person name="Ohm R.A."/>
            <person name="Martin F."/>
            <person name="Silar P."/>
            <person name="Natvig D.O."/>
            <person name="Lalanne C."/>
            <person name="Gautier V."/>
            <person name="Ament-Velasquez S.L."/>
            <person name="Kruys A."/>
            <person name="Hutchinson M.I."/>
            <person name="Powell A.J."/>
            <person name="Barry K."/>
            <person name="Miller A.N."/>
            <person name="Grigoriev I.V."/>
            <person name="Debuchy R."/>
            <person name="Gladieux P."/>
            <person name="Hiltunen Thoren M."/>
            <person name="Johannesson H."/>
        </authorList>
    </citation>
    <scope>NUCLEOTIDE SEQUENCE [LARGE SCALE GENOMIC DNA]</scope>
    <source>
        <strain evidence="1 2">FGSC 10403</strain>
    </source>
</reference>
<dbReference type="GeneID" id="87876455"/>
<accession>A0AAJ0IB55</accession>
<comment type="caution">
    <text evidence="1">The sequence shown here is derived from an EMBL/GenBank/DDBJ whole genome shotgun (WGS) entry which is preliminary data.</text>
</comment>
<protein>
    <submittedName>
        <fullName evidence="1">Uncharacterized protein</fullName>
    </submittedName>
</protein>
<dbReference type="AlphaFoldDB" id="A0AAJ0IB55"/>
<name>A0AAJ0IB55_9PEZI</name>
<dbReference type="EMBL" id="JAULSX010000003">
    <property type="protein sequence ID" value="KAK3495218.1"/>
    <property type="molecule type" value="Genomic_DNA"/>
</dbReference>